<evidence type="ECO:0000313" key="2">
    <source>
        <dbReference type="EMBL" id="KAK7300911.1"/>
    </source>
</evidence>
<organism evidence="2 3">
    <name type="scientific">Clitoria ternatea</name>
    <name type="common">Butterfly pea</name>
    <dbReference type="NCBI Taxonomy" id="43366"/>
    <lineage>
        <taxon>Eukaryota</taxon>
        <taxon>Viridiplantae</taxon>
        <taxon>Streptophyta</taxon>
        <taxon>Embryophyta</taxon>
        <taxon>Tracheophyta</taxon>
        <taxon>Spermatophyta</taxon>
        <taxon>Magnoliopsida</taxon>
        <taxon>eudicotyledons</taxon>
        <taxon>Gunneridae</taxon>
        <taxon>Pentapetalae</taxon>
        <taxon>rosids</taxon>
        <taxon>fabids</taxon>
        <taxon>Fabales</taxon>
        <taxon>Fabaceae</taxon>
        <taxon>Papilionoideae</taxon>
        <taxon>50 kb inversion clade</taxon>
        <taxon>NPAAA clade</taxon>
        <taxon>indigoferoid/millettioid clade</taxon>
        <taxon>Phaseoleae</taxon>
        <taxon>Clitoria</taxon>
    </lineage>
</organism>
<gene>
    <name evidence="2" type="ORF">RJT34_11762</name>
</gene>
<dbReference type="Proteomes" id="UP001359559">
    <property type="component" value="Unassembled WGS sequence"/>
</dbReference>
<name>A0AAN9JMF5_CLITE</name>
<reference evidence="2 3" key="1">
    <citation type="submission" date="2024-01" db="EMBL/GenBank/DDBJ databases">
        <title>The genomes of 5 underutilized Papilionoideae crops provide insights into root nodulation and disease resistance.</title>
        <authorList>
            <person name="Yuan L."/>
        </authorList>
    </citation>
    <scope>NUCLEOTIDE SEQUENCE [LARGE SCALE GENOMIC DNA]</scope>
    <source>
        <strain evidence="2">LY-2023</strain>
        <tissue evidence="2">Leaf</tissue>
    </source>
</reference>
<evidence type="ECO:0000313" key="3">
    <source>
        <dbReference type="Proteomes" id="UP001359559"/>
    </source>
</evidence>
<keyword evidence="1" id="KW-0472">Membrane</keyword>
<keyword evidence="1" id="KW-0812">Transmembrane</keyword>
<dbReference type="EMBL" id="JAYKXN010000003">
    <property type="protein sequence ID" value="KAK7300911.1"/>
    <property type="molecule type" value="Genomic_DNA"/>
</dbReference>
<comment type="caution">
    <text evidence="2">The sequence shown here is derived from an EMBL/GenBank/DDBJ whole genome shotgun (WGS) entry which is preliminary data.</text>
</comment>
<sequence length="99" mass="11384">MDFPSTFNFITQASELSCGFLLLGYFSRFFNLLGLFLIFFIYLKIFNFFGGHTPKLRSRAVLLKLDAFEPPPSKPPIPKAPAPRTRRTIISMLKMRCSM</sequence>
<feature type="transmembrane region" description="Helical" evidence="1">
    <location>
        <begin position="29"/>
        <end position="49"/>
    </location>
</feature>
<proteinExistence type="predicted"/>
<protein>
    <submittedName>
        <fullName evidence="2">Uncharacterized protein</fullName>
    </submittedName>
</protein>
<keyword evidence="1" id="KW-1133">Transmembrane helix</keyword>
<evidence type="ECO:0000256" key="1">
    <source>
        <dbReference type="SAM" id="Phobius"/>
    </source>
</evidence>
<accession>A0AAN9JMF5</accession>
<keyword evidence="3" id="KW-1185">Reference proteome</keyword>
<dbReference type="AlphaFoldDB" id="A0AAN9JMF5"/>